<evidence type="ECO:0000313" key="2">
    <source>
        <dbReference type="EMBL" id="MBM7799380.1"/>
    </source>
</evidence>
<proteinExistence type="predicted"/>
<gene>
    <name evidence="2" type="ORF">JOE57_002301</name>
</gene>
<feature type="domain" description="SGNH hydrolase-type esterase" evidence="1">
    <location>
        <begin position="2"/>
        <end position="206"/>
    </location>
</feature>
<dbReference type="EMBL" id="JAFBCF010000001">
    <property type="protein sequence ID" value="MBM7799380.1"/>
    <property type="molecule type" value="Genomic_DNA"/>
</dbReference>
<name>A0ABS2RK45_9ACTN</name>
<evidence type="ECO:0000259" key="1">
    <source>
        <dbReference type="Pfam" id="PF13472"/>
    </source>
</evidence>
<evidence type="ECO:0000313" key="3">
    <source>
        <dbReference type="Proteomes" id="UP000704762"/>
    </source>
</evidence>
<dbReference type="Proteomes" id="UP000704762">
    <property type="component" value="Unassembled WGS sequence"/>
</dbReference>
<accession>A0ABS2RK45</accession>
<comment type="caution">
    <text evidence="2">The sequence shown here is derived from an EMBL/GenBank/DDBJ whole genome shotgun (WGS) entry which is preliminary data.</text>
</comment>
<dbReference type="SUPFAM" id="SSF52266">
    <property type="entry name" value="SGNH hydrolase"/>
    <property type="match status" value="1"/>
</dbReference>
<dbReference type="CDD" id="cd00229">
    <property type="entry name" value="SGNH_hydrolase"/>
    <property type="match status" value="1"/>
</dbReference>
<reference evidence="2 3" key="1">
    <citation type="submission" date="2021-01" db="EMBL/GenBank/DDBJ databases">
        <title>Sequencing the genomes of 1000 actinobacteria strains.</title>
        <authorList>
            <person name="Klenk H.-P."/>
        </authorList>
    </citation>
    <scope>NUCLEOTIDE SEQUENCE [LARGE SCALE GENOMIC DNA]</scope>
    <source>
        <strain evidence="2 3">DSM 18662</strain>
    </source>
</reference>
<sequence length="220" mass="22802">MTSGYGCGCSAFPDQYAHAASARYDVPITMHNLGQGGLTSGQLLSRLSDSESAESQLVSSADIDLITIGANDFADQHEAITQGACLGAGVKVCTEDELRQLSSNVADIIATIRQRRQGLPTAILITGYWNVFEDGDVARASFPKAGLRASKDLTAVVNLAIQSAASAAGIDYVDLSGPFTRQTPSSDVTTLLAPDGDHPNAAGHALIARTLLSEGLPGLA</sequence>
<protein>
    <submittedName>
        <fullName evidence="2">Lysophospholipase L1-like esterase</fullName>
    </submittedName>
</protein>
<dbReference type="InterPro" id="IPR013830">
    <property type="entry name" value="SGNH_hydro"/>
</dbReference>
<dbReference type="Pfam" id="PF13472">
    <property type="entry name" value="Lipase_GDSL_2"/>
    <property type="match status" value="1"/>
</dbReference>
<dbReference type="InterPro" id="IPR036514">
    <property type="entry name" value="SGNH_hydro_sf"/>
</dbReference>
<organism evidence="2 3">
    <name type="scientific">Microlunatus panaciterrae</name>
    <dbReference type="NCBI Taxonomy" id="400768"/>
    <lineage>
        <taxon>Bacteria</taxon>
        <taxon>Bacillati</taxon>
        <taxon>Actinomycetota</taxon>
        <taxon>Actinomycetes</taxon>
        <taxon>Propionibacteriales</taxon>
        <taxon>Propionibacteriaceae</taxon>
        <taxon>Microlunatus</taxon>
    </lineage>
</organism>
<dbReference type="Gene3D" id="3.40.50.1110">
    <property type="entry name" value="SGNH hydrolase"/>
    <property type="match status" value="1"/>
</dbReference>
<keyword evidence="3" id="KW-1185">Reference proteome</keyword>